<reference evidence="11 12" key="1">
    <citation type="submission" date="2024-01" db="EMBL/GenBank/DDBJ databases">
        <title>Genomic insights into the taxonomy and metabolism of the cyanobacterium Pannus brasiliensis CCIBt3594.</title>
        <authorList>
            <person name="Machado M."/>
            <person name="Botero N.B."/>
            <person name="Andreote A.P.D."/>
            <person name="Feitosa A.M.T."/>
            <person name="Popin R."/>
            <person name="Sivonen K."/>
            <person name="Fiore M.F."/>
        </authorList>
    </citation>
    <scope>NUCLEOTIDE SEQUENCE [LARGE SCALE GENOMIC DNA]</scope>
    <source>
        <strain evidence="11 12">CCIBt3594</strain>
    </source>
</reference>
<keyword evidence="3 7" id="KW-0645">Protease</keyword>
<dbReference type="NCBIfam" id="TIGR00705">
    <property type="entry name" value="SppA_67K"/>
    <property type="match status" value="1"/>
</dbReference>
<feature type="domain" description="Peptidase S49" evidence="10">
    <location>
        <begin position="140"/>
        <end position="291"/>
    </location>
</feature>
<dbReference type="InterPro" id="IPR004634">
    <property type="entry name" value="Pept_S49_pIV"/>
</dbReference>
<dbReference type="PANTHER" id="PTHR33209:SF1">
    <property type="entry name" value="PEPTIDASE S49 DOMAIN-CONTAINING PROTEIN"/>
    <property type="match status" value="1"/>
</dbReference>
<feature type="domain" description="Peptidase S49" evidence="10">
    <location>
        <begin position="395"/>
        <end position="544"/>
    </location>
</feature>
<dbReference type="CDD" id="cd07018">
    <property type="entry name" value="S49_SppA_67K_type"/>
    <property type="match status" value="1"/>
</dbReference>
<keyword evidence="7" id="KW-0997">Cell inner membrane</keyword>
<dbReference type="GO" id="GO:0005886">
    <property type="term" value="C:plasma membrane"/>
    <property type="evidence" value="ECO:0007669"/>
    <property type="project" value="UniProtKB-SubCell"/>
</dbReference>
<dbReference type="Pfam" id="PF01343">
    <property type="entry name" value="Peptidase_S49"/>
    <property type="match status" value="2"/>
</dbReference>
<dbReference type="Proteomes" id="UP001328733">
    <property type="component" value="Unassembled WGS sequence"/>
</dbReference>
<keyword evidence="9" id="KW-1133">Transmembrane helix</keyword>
<keyword evidence="4 7" id="KW-0378">Hydrolase</keyword>
<evidence type="ECO:0000256" key="3">
    <source>
        <dbReference type="ARBA" id="ARBA00022670"/>
    </source>
</evidence>
<organism evidence="11 12">
    <name type="scientific">Pannus brasiliensis CCIBt3594</name>
    <dbReference type="NCBI Taxonomy" id="1427578"/>
    <lineage>
        <taxon>Bacteria</taxon>
        <taxon>Bacillati</taxon>
        <taxon>Cyanobacteriota</taxon>
        <taxon>Cyanophyceae</taxon>
        <taxon>Oscillatoriophycideae</taxon>
        <taxon>Chroococcales</taxon>
        <taxon>Microcystaceae</taxon>
        <taxon>Pannus</taxon>
    </lineage>
</organism>
<dbReference type="EC" id="3.4.21.-" evidence="7"/>
<keyword evidence="5" id="KW-0720">Serine protease</keyword>
<gene>
    <name evidence="11" type="primary">sppA</name>
    <name evidence="11" type="ORF">V0288_04200</name>
</gene>
<evidence type="ECO:0000256" key="8">
    <source>
        <dbReference type="PIRSR" id="PIRSR001217-1"/>
    </source>
</evidence>
<name>A0AAW9QQN0_9CHRO</name>
<dbReference type="PIRSF" id="PIRSF001217">
    <property type="entry name" value="Protease_4_SppA"/>
    <property type="match status" value="1"/>
</dbReference>
<keyword evidence="12" id="KW-1185">Reference proteome</keyword>
<protein>
    <recommendedName>
        <fullName evidence="7">Protease 4</fullName>
        <ecNumber evidence="7">3.4.21.-</ecNumber>
    </recommendedName>
    <alternativeName>
        <fullName evidence="7">Endopeptidase IV</fullName>
    </alternativeName>
    <alternativeName>
        <fullName evidence="7">Protease IV</fullName>
    </alternativeName>
    <alternativeName>
        <fullName evidence="7">Signal peptide peptidase</fullName>
    </alternativeName>
</protein>
<dbReference type="GO" id="GO:0006465">
    <property type="term" value="P:signal peptide processing"/>
    <property type="evidence" value="ECO:0007669"/>
    <property type="project" value="InterPro"/>
</dbReference>
<dbReference type="EMBL" id="JBAFSM010000005">
    <property type="protein sequence ID" value="MEG3436312.1"/>
    <property type="molecule type" value="Genomic_DNA"/>
</dbReference>
<keyword evidence="9" id="KW-0812">Transmembrane</keyword>
<feature type="transmembrane region" description="Helical" evidence="9">
    <location>
        <begin position="21"/>
        <end position="50"/>
    </location>
</feature>
<evidence type="ECO:0000256" key="4">
    <source>
        <dbReference type="ARBA" id="ARBA00022801"/>
    </source>
</evidence>
<proteinExistence type="inferred from homology"/>
<dbReference type="NCBIfam" id="TIGR00706">
    <property type="entry name" value="SppA_dom"/>
    <property type="match status" value="1"/>
</dbReference>
<dbReference type="PANTHER" id="PTHR33209">
    <property type="entry name" value="PROTEASE 4"/>
    <property type="match status" value="1"/>
</dbReference>
<dbReference type="SUPFAM" id="SSF52096">
    <property type="entry name" value="ClpP/crotonase"/>
    <property type="match status" value="2"/>
</dbReference>
<dbReference type="CDD" id="cd07023">
    <property type="entry name" value="S49_Sppa_N_C"/>
    <property type="match status" value="1"/>
</dbReference>
<dbReference type="Gene3D" id="3.90.226.10">
    <property type="entry name" value="2-enoyl-CoA Hydratase, Chain A, domain 1"/>
    <property type="match status" value="4"/>
</dbReference>
<dbReference type="AlphaFoldDB" id="A0AAW9QQN0"/>
<dbReference type="InterPro" id="IPR029045">
    <property type="entry name" value="ClpP/crotonase-like_dom_sf"/>
</dbReference>
<evidence type="ECO:0000256" key="7">
    <source>
        <dbReference type="PIRNR" id="PIRNR001217"/>
    </source>
</evidence>
<dbReference type="GO" id="GO:0008236">
    <property type="term" value="F:serine-type peptidase activity"/>
    <property type="evidence" value="ECO:0007669"/>
    <property type="project" value="UniProtKB-KW"/>
</dbReference>
<dbReference type="InterPro" id="IPR002142">
    <property type="entry name" value="Peptidase_S49"/>
</dbReference>
<evidence type="ECO:0000259" key="10">
    <source>
        <dbReference type="Pfam" id="PF01343"/>
    </source>
</evidence>
<evidence type="ECO:0000256" key="1">
    <source>
        <dbReference type="ARBA" id="ARBA00004370"/>
    </source>
</evidence>
<feature type="active site" description="Proton donor/acceptor" evidence="8">
    <location>
        <position position="208"/>
    </location>
</feature>
<accession>A0AAW9QQN0</accession>
<feature type="active site" description="Nucleophile" evidence="8">
    <location>
        <position position="410"/>
    </location>
</feature>
<dbReference type="InterPro" id="IPR047272">
    <property type="entry name" value="S49_SppA_C"/>
</dbReference>
<comment type="caution">
    <text evidence="11">The sequence shown here is derived from an EMBL/GenBank/DDBJ whole genome shotgun (WGS) entry which is preliminary data.</text>
</comment>
<dbReference type="InterPro" id="IPR047217">
    <property type="entry name" value="S49_SppA_67K_type_N"/>
</dbReference>
<evidence type="ECO:0000256" key="6">
    <source>
        <dbReference type="ARBA" id="ARBA00023136"/>
    </source>
</evidence>
<dbReference type="InterPro" id="IPR004635">
    <property type="entry name" value="Pept_S49_SppA"/>
</dbReference>
<evidence type="ECO:0000313" key="12">
    <source>
        <dbReference type="Proteomes" id="UP001328733"/>
    </source>
</evidence>
<comment type="similarity">
    <text evidence="2 7">Belongs to the peptidase S49 family.</text>
</comment>
<sequence length="616" mass="67079">MNEKADAGKKTGMGQFFRRMGASCLGTLMGILLATGVSVVGSVILLNLLFGASETASVEDKSILVFNLSTDIKDTPPSSSLADALGSSNSQALTLRQVIGAIERASEDPKIVGLFLYGRGSAGNYGYATLAEVRKALDTFRASGKKIIAYDVDWTEKEYYLGSIASKVTINPVGLMEMNGLSSQGTFFAGALEKYGVGVQVVKVGSFKGAVEPYTRTDFSPPNRQQIQTVLDNVWSNYKSTVAASRQVTPEQLQSIADTKGTLDGEAAKKAGLVDDVAYFDQVIAQLRDLTGEKESDENPSDDFRSFRQVSVEDYAGSATATKEDSANKIAIVYAEGSIVDGAGDTTNIGGDRYAKELRKLRQDDDIKAVVLRINSPGGSAIASDVILREVKRLGEKKPVIISMGDFAASGGYWVATGGQRIFAEDNTLTGSIGVFGLLFNLQKIANNNGIKWDTIKTGKFADMSTSARPKTPEEMRLYQASVNRFYDLFIEKVSNARKLSPDKVRSIAQGRVWTGQDALDIGLVDEIGGLENAVIYAAKVAKLGDDWSIDEYPRATTWEEEIFSRLFQSYLSPVTEANDPLTKEWQKLQKELAKFQTLNDPRGIYTRLLFDFDFH</sequence>
<evidence type="ECO:0000313" key="11">
    <source>
        <dbReference type="EMBL" id="MEG3436312.1"/>
    </source>
</evidence>
<keyword evidence="6 7" id="KW-0472">Membrane</keyword>
<evidence type="ECO:0000256" key="9">
    <source>
        <dbReference type="SAM" id="Phobius"/>
    </source>
</evidence>
<keyword evidence="7" id="KW-1003">Cell membrane</keyword>
<comment type="subcellular location">
    <subcellularLocation>
        <location evidence="7">Cell inner membrane</location>
    </subcellularLocation>
    <subcellularLocation>
        <location evidence="1">Membrane</location>
    </subcellularLocation>
</comment>
<evidence type="ECO:0000256" key="2">
    <source>
        <dbReference type="ARBA" id="ARBA00008683"/>
    </source>
</evidence>
<evidence type="ECO:0000256" key="5">
    <source>
        <dbReference type="ARBA" id="ARBA00022825"/>
    </source>
</evidence>